<evidence type="ECO:0000256" key="1">
    <source>
        <dbReference type="ARBA" id="ARBA00022737"/>
    </source>
</evidence>
<dbReference type="PANTHER" id="PTHR47936">
    <property type="entry name" value="PPR_LONG DOMAIN-CONTAINING PROTEIN"/>
    <property type="match status" value="1"/>
</dbReference>
<sequence length="1006" mass="115061">MRLPHRSWPPQHPRINSRHTSTYSSTRRRLPIPFGLGTTEPPPQKTIWRAIDRIRFYIVSAASNLHNNKTQSIHSPDKQSLQTPNCEPAETLASQIKTESGLKTAKGSTNDIYVVRNPWDIILKLAPFKGLHGEFKEEQLFVLLAHVRNSFKGRELGEWNELCKWHATIQPDPANTRSKQSRRDEGADSVDDTNTGDYYFDKLPSSTQVKRELILAHIRALDLKSQVARGNHWADKRNTAKKNVGISWDSSGDPAKVCWALSVIGAKKRCVGLLFNILLEIGRPESSIHPGLCKFICRTYLGSADNLRQALLASRQLYEEVVGRSGEIRQAKIKGFGHTGFFDALWNADHFTVAKKEINGLVEAADNLQTRSAPLDTLIEVMSTQLIQMSFTFGIQQLGDEVFRLCFPWLKKSKIAYNILLDKEARNFNMKAVVAILKTMKQYGVMPDPVVWTTLIDRLCYKSRLDQAKAIFALHLLFLPRIQSKDPLELSADELEYYDSDEIANSQTPTPTRKQEQRRRQEQEQEQEQTATLYAPTNARVSNEPHIWEQWLNESREKNSVDPFIWNWLHELAREYHRENQSLDAKRKLRKKKDIASTQGVIPWLPTLATHKIFLKHLAKAGKTADVAAYFILLKKSWPQYSQWLKYPSKTYPKRGNSCSFRSIERYVYAFLAPVAPNIREFYGLDTVPNPNLGHGSQNYYRFYKQIIELASMPYTNSLIVPWDSNSGTPAPERMVFSKTIRYHAECKDMYSIVHYMLKFPWLNDAAVWTSLIQCIVAQIAESPDNDLLLYPPLLQLPTFRSNGRIAAAESRQPDWLDFVFQVAKVLSDSGVELTQVTFGVLIQACCQFGDFDGVARIVGFMRENTCTRFNVEMLRMVIKTTSFPLQDQWTIIKNALNIKEIKRQIKNGKPAGVATPSEMISRSIIHPNNALLSLIINMAKTSQDLFGLREVVEDFKACFGIEPKTSDFDRIFGLYKELGLKQGTQYWVEMYSKRRLSLRATGVIE</sequence>
<reference evidence="4" key="1">
    <citation type="submission" date="2022-07" db="EMBL/GenBank/DDBJ databases">
        <title>Phylogenomic reconstructions and comparative analyses of Kickxellomycotina fungi.</title>
        <authorList>
            <person name="Reynolds N.K."/>
            <person name="Stajich J.E."/>
            <person name="Barry K."/>
            <person name="Grigoriev I.V."/>
            <person name="Crous P."/>
            <person name="Smith M.E."/>
        </authorList>
    </citation>
    <scope>NUCLEOTIDE SEQUENCE</scope>
    <source>
        <strain evidence="4">BCRC 34882</strain>
    </source>
</reference>
<accession>A0ABQ8PIW7</accession>
<dbReference type="PROSITE" id="PS51375">
    <property type="entry name" value="PPR"/>
    <property type="match status" value="1"/>
</dbReference>
<organism evidence="4 5">
    <name type="scientific">Coemansia umbellata</name>
    <dbReference type="NCBI Taxonomy" id="1424467"/>
    <lineage>
        <taxon>Eukaryota</taxon>
        <taxon>Fungi</taxon>
        <taxon>Fungi incertae sedis</taxon>
        <taxon>Zoopagomycota</taxon>
        <taxon>Kickxellomycotina</taxon>
        <taxon>Kickxellomycetes</taxon>
        <taxon>Kickxellales</taxon>
        <taxon>Kickxellaceae</taxon>
        <taxon>Coemansia</taxon>
    </lineage>
</organism>
<dbReference type="InterPro" id="IPR002885">
    <property type="entry name" value="PPR_rpt"/>
</dbReference>
<feature type="region of interest" description="Disordered" evidence="3">
    <location>
        <begin position="501"/>
        <end position="536"/>
    </location>
</feature>
<evidence type="ECO:0000256" key="3">
    <source>
        <dbReference type="SAM" id="MobiDB-lite"/>
    </source>
</evidence>
<dbReference type="Proteomes" id="UP001151295">
    <property type="component" value="Unassembled WGS sequence"/>
</dbReference>
<evidence type="ECO:0000256" key="2">
    <source>
        <dbReference type="PROSITE-ProRule" id="PRU00708"/>
    </source>
</evidence>
<dbReference type="Gene3D" id="1.25.40.10">
    <property type="entry name" value="Tetratricopeptide repeat domain"/>
    <property type="match status" value="2"/>
</dbReference>
<name>A0ABQ8PIW7_9FUNG</name>
<gene>
    <name evidence="4" type="ORF">EDC05_004525</name>
</gene>
<evidence type="ECO:0000313" key="5">
    <source>
        <dbReference type="Proteomes" id="UP001151295"/>
    </source>
</evidence>
<feature type="compositionally biased region" description="Basic and acidic residues" evidence="3">
    <location>
        <begin position="513"/>
        <end position="523"/>
    </location>
</feature>
<proteinExistence type="predicted"/>
<dbReference type="Pfam" id="PF01535">
    <property type="entry name" value="PPR"/>
    <property type="match status" value="1"/>
</dbReference>
<dbReference type="EMBL" id="JANBQD010000063">
    <property type="protein sequence ID" value="KAJ1989727.1"/>
    <property type="molecule type" value="Genomic_DNA"/>
</dbReference>
<evidence type="ECO:0000313" key="4">
    <source>
        <dbReference type="EMBL" id="KAJ1989727.1"/>
    </source>
</evidence>
<feature type="region of interest" description="Disordered" evidence="3">
    <location>
        <begin position="171"/>
        <end position="190"/>
    </location>
</feature>
<keyword evidence="1" id="KW-0677">Repeat</keyword>
<dbReference type="PANTHER" id="PTHR47936:SF7">
    <property type="entry name" value="TETRATRICOPEPTIDE-LIKE HELICAL DOMAIN SUPERFAMILY"/>
    <property type="match status" value="1"/>
</dbReference>
<feature type="region of interest" description="Disordered" evidence="3">
    <location>
        <begin position="1"/>
        <end position="38"/>
    </location>
</feature>
<feature type="compositionally biased region" description="Polar residues" evidence="3">
    <location>
        <begin position="503"/>
        <end position="512"/>
    </location>
</feature>
<feature type="repeat" description="PPR" evidence="2">
    <location>
        <begin position="835"/>
        <end position="869"/>
    </location>
</feature>
<protein>
    <recommendedName>
        <fullName evidence="6">Pentatricopeptide repeat-containing protein</fullName>
    </recommendedName>
</protein>
<keyword evidence="5" id="KW-1185">Reference proteome</keyword>
<comment type="caution">
    <text evidence="4">The sequence shown here is derived from an EMBL/GenBank/DDBJ whole genome shotgun (WGS) entry which is preliminary data.</text>
</comment>
<evidence type="ECO:0008006" key="6">
    <source>
        <dbReference type="Google" id="ProtNLM"/>
    </source>
</evidence>
<dbReference type="InterPro" id="IPR011990">
    <property type="entry name" value="TPR-like_helical_dom_sf"/>
</dbReference>